<protein>
    <submittedName>
        <fullName evidence="1">Uncharacterized protein</fullName>
    </submittedName>
</protein>
<dbReference type="RefSeq" id="WP_184479990.1">
    <property type="nucleotide sequence ID" value="NZ_JACHIV010000001.1"/>
</dbReference>
<dbReference type="AlphaFoldDB" id="A0A840NME2"/>
<reference evidence="1 2" key="1">
    <citation type="submission" date="2020-08" db="EMBL/GenBank/DDBJ databases">
        <title>Sequencing the genomes of 1000 actinobacteria strains.</title>
        <authorList>
            <person name="Klenk H.-P."/>
        </authorList>
    </citation>
    <scope>NUCLEOTIDE SEQUENCE [LARGE SCALE GENOMIC DNA]</scope>
    <source>
        <strain evidence="1 2">DSM 45582</strain>
    </source>
</reference>
<gene>
    <name evidence="1" type="ORF">BJ969_003537</name>
</gene>
<dbReference type="Proteomes" id="UP000580474">
    <property type="component" value="Unassembled WGS sequence"/>
</dbReference>
<comment type="caution">
    <text evidence="1">The sequence shown here is derived from an EMBL/GenBank/DDBJ whole genome shotgun (WGS) entry which is preliminary data.</text>
</comment>
<organism evidence="1 2">
    <name type="scientific">Saccharopolyspora gloriosae</name>
    <dbReference type="NCBI Taxonomy" id="455344"/>
    <lineage>
        <taxon>Bacteria</taxon>
        <taxon>Bacillati</taxon>
        <taxon>Actinomycetota</taxon>
        <taxon>Actinomycetes</taxon>
        <taxon>Pseudonocardiales</taxon>
        <taxon>Pseudonocardiaceae</taxon>
        <taxon>Saccharopolyspora</taxon>
    </lineage>
</organism>
<sequence>MEVVIVENELSSDVTGWPLESEEDYRGRTGVRGDEVVLAAPGVAVRPPWARADGWGLAVTEFDPGPAGGPGPVRFLGKWRTSPQPPHPLMPGPMAVVVLTAHGGVAPESAEAVDARVVVATPVGWRMCQAFWGLDRSWPSTVAPAVQIALAADPNYPAVMA</sequence>
<name>A0A840NME2_9PSEU</name>
<accession>A0A840NME2</accession>
<dbReference type="EMBL" id="JACHIV010000001">
    <property type="protein sequence ID" value="MBB5070449.1"/>
    <property type="molecule type" value="Genomic_DNA"/>
</dbReference>
<keyword evidence="2" id="KW-1185">Reference proteome</keyword>
<evidence type="ECO:0000313" key="1">
    <source>
        <dbReference type="EMBL" id="MBB5070449.1"/>
    </source>
</evidence>
<proteinExistence type="predicted"/>
<evidence type="ECO:0000313" key="2">
    <source>
        <dbReference type="Proteomes" id="UP000580474"/>
    </source>
</evidence>